<protein>
    <submittedName>
        <fullName evidence="1">Uncharacterized protein</fullName>
    </submittedName>
</protein>
<dbReference type="AlphaFoldDB" id="A0A151P909"/>
<dbReference type="EMBL" id="AKHW03000629">
    <property type="protein sequence ID" value="KYO45225.1"/>
    <property type="molecule type" value="Genomic_DNA"/>
</dbReference>
<gene>
    <name evidence="1" type="ORF">Y1Q_0014677</name>
</gene>
<dbReference type="Proteomes" id="UP000050525">
    <property type="component" value="Unassembled WGS sequence"/>
</dbReference>
<proteinExistence type="predicted"/>
<name>A0A151P909_ALLMI</name>
<evidence type="ECO:0000313" key="1">
    <source>
        <dbReference type="EMBL" id="KYO45225.1"/>
    </source>
</evidence>
<organism evidence="1 2">
    <name type="scientific">Alligator mississippiensis</name>
    <name type="common">American alligator</name>
    <dbReference type="NCBI Taxonomy" id="8496"/>
    <lineage>
        <taxon>Eukaryota</taxon>
        <taxon>Metazoa</taxon>
        <taxon>Chordata</taxon>
        <taxon>Craniata</taxon>
        <taxon>Vertebrata</taxon>
        <taxon>Euteleostomi</taxon>
        <taxon>Archelosauria</taxon>
        <taxon>Archosauria</taxon>
        <taxon>Crocodylia</taxon>
        <taxon>Alligatoridae</taxon>
        <taxon>Alligatorinae</taxon>
        <taxon>Alligator</taxon>
    </lineage>
</organism>
<comment type="caution">
    <text evidence="1">The sequence shown here is derived from an EMBL/GenBank/DDBJ whole genome shotgun (WGS) entry which is preliminary data.</text>
</comment>
<reference evidence="1 2" key="1">
    <citation type="journal article" date="2012" name="Genome Biol.">
        <title>Sequencing three crocodilian genomes to illuminate the evolution of archosaurs and amniotes.</title>
        <authorList>
            <person name="St John J.A."/>
            <person name="Braun E.L."/>
            <person name="Isberg S.R."/>
            <person name="Miles L.G."/>
            <person name="Chong A.Y."/>
            <person name="Gongora J."/>
            <person name="Dalzell P."/>
            <person name="Moran C."/>
            <person name="Bed'hom B."/>
            <person name="Abzhanov A."/>
            <person name="Burgess S.C."/>
            <person name="Cooksey A.M."/>
            <person name="Castoe T.A."/>
            <person name="Crawford N.G."/>
            <person name="Densmore L.D."/>
            <person name="Drew J.C."/>
            <person name="Edwards S.V."/>
            <person name="Faircloth B.C."/>
            <person name="Fujita M.K."/>
            <person name="Greenwold M.J."/>
            <person name="Hoffmann F.G."/>
            <person name="Howard J.M."/>
            <person name="Iguchi T."/>
            <person name="Janes D.E."/>
            <person name="Khan S.Y."/>
            <person name="Kohno S."/>
            <person name="de Koning A.J."/>
            <person name="Lance S.L."/>
            <person name="McCarthy F.M."/>
            <person name="McCormack J.E."/>
            <person name="Merchant M.E."/>
            <person name="Peterson D.G."/>
            <person name="Pollock D.D."/>
            <person name="Pourmand N."/>
            <person name="Raney B.J."/>
            <person name="Roessler K.A."/>
            <person name="Sanford J.R."/>
            <person name="Sawyer R.H."/>
            <person name="Schmidt C.J."/>
            <person name="Triplett E.W."/>
            <person name="Tuberville T.D."/>
            <person name="Venegas-Anaya M."/>
            <person name="Howard J.T."/>
            <person name="Jarvis E.D."/>
            <person name="Guillette L.J.Jr."/>
            <person name="Glenn T.C."/>
            <person name="Green R.E."/>
            <person name="Ray D.A."/>
        </authorList>
    </citation>
    <scope>NUCLEOTIDE SEQUENCE [LARGE SCALE GENOMIC DNA]</scope>
    <source>
        <strain evidence="1">KSC_2009_1</strain>
    </source>
</reference>
<keyword evidence="2" id="KW-1185">Reference proteome</keyword>
<evidence type="ECO:0000313" key="2">
    <source>
        <dbReference type="Proteomes" id="UP000050525"/>
    </source>
</evidence>
<sequence>MHKLSLDLWLEPRASLAQWHQALGRSYRHGVDGGKSKHCQETKPPKKITESSWTNIRVVHCQLLDSSISHVIRAAIGHVRLLRCSEEGLNTEKYLGCGAHPSAMSSPVPSKAFKPTPEWHLLSGAVAQGLIQQDFHWARSSTSFIHLSIDLHCQETP</sequence>
<accession>A0A151P909</accession>